<keyword evidence="2" id="KW-1185">Reference proteome</keyword>
<gene>
    <name evidence="1" type="ORF">LCL61_39825</name>
</gene>
<dbReference type="Proteomes" id="UP001456344">
    <property type="component" value="Chromosome"/>
</dbReference>
<evidence type="ECO:0000313" key="1">
    <source>
        <dbReference type="EMBL" id="WYW21702.1"/>
    </source>
</evidence>
<evidence type="ECO:0000313" key="2">
    <source>
        <dbReference type="Proteomes" id="UP001456344"/>
    </source>
</evidence>
<accession>A0ACD5BQK0</accession>
<organism evidence="1 2">
    <name type="scientific">Amycolatopsis coloradensis</name>
    <dbReference type="NCBI Taxonomy" id="76021"/>
    <lineage>
        <taxon>Bacteria</taxon>
        <taxon>Bacillati</taxon>
        <taxon>Actinomycetota</taxon>
        <taxon>Actinomycetes</taxon>
        <taxon>Pseudonocardiales</taxon>
        <taxon>Pseudonocardiaceae</taxon>
        <taxon>Amycolatopsis</taxon>
    </lineage>
</organism>
<dbReference type="EMBL" id="CP150484">
    <property type="protein sequence ID" value="WYW21702.1"/>
    <property type="molecule type" value="Genomic_DNA"/>
</dbReference>
<sequence length="233" mass="24607">MSELPAYPFAADQKIRDFAGLPLIGRPDVFRMLDDIRTRLLGNAVGIQEIAFRFASNAAIQGAHDDIGDAVQALAGTWTGRAADQFVAHAANVTNALKSEQEAVAGISGVMAGIANEVIKTYGTAITFLGECAGELAKIDLKALVAALTSIIPGVNLLTFADVIDSVIEALGELVKKISSLFDEALKTIGAFKAGAISLVQIQTNFVEVPDLREGSGVDEQKQWKVEPDAVPE</sequence>
<proteinExistence type="predicted"/>
<name>A0ACD5BQK0_9PSEU</name>
<protein>
    <submittedName>
        <fullName evidence="1">Uncharacterized protein</fullName>
    </submittedName>
</protein>
<reference evidence="1" key="1">
    <citation type="submission" date="2023-10" db="EMBL/GenBank/DDBJ databases">
        <title>Whole genome sequencing of actinobacterial strain Amycolatopsis sp. (BCA-696) identifies the underlying plant growth-promoting genes.</title>
        <authorList>
            <person name="Gandham P."/>
            <person name="Vadla N."/>
            <person name="Saji A."/>
            <person name="Srinivas V."/>
            <person name="Ruperao P."/>
            <person name="Selvanayagam S."/>
            <person name="Saxena R.K."/>
            <person name="Rathore A."/>
            <person name="Gopalakrishnan S."/>
            <person name="Thakur V."/>
        </authorList>
    </citation>
    <scope>NUCLEOTIDE SEQUENCE</scope>
    <source>
        <strain evidence="1">BCA-696</strain>
    </source>
</reference>